<evidence type="ECO:0000256" key="6">
    <source>
        <dbReference type="ARBA" id="ARBA00022614"/>
    </source>
</evidence>
<dbReference type="SMART" id="SM00220">
    <property type="entry name" value="S_TKc"/>
    <property type="match status" value="1"/>
</dbReference>
<accession>A0A833RB39</accession>
<evidence type="ECO:0000256" key="14">
    <source>
        <dbReference type="ARBA" id="ARBA00022989"/>
    </source>
</evidence>
<keyword evidence="6" id="KW-0433">Leucine-rich repeat</keyword>
<evidence type="ECO:0000256" key="3">
    <source>
        <dbReference type="ARBA" id="ARBA00022475"/>
    </source>
</evidence>
<evidence type="ECO:0000256" key="9">
    <source>
        <dbReference type="ARBA" id="ARBA00022729"/>
    </source>
</evidence>
<dbReference type="PANTHER" id="PTHR48055">
    <property type="entry name" value="LEUCINE-RICH REPEAT RECEPTOR PROTEIN KINASE EMS1"/>
    <property type="match status" value="1"/>
</dbReference>
<evidence type="ECO:0000256" key="2">
    <source>
        <dbReference type="ARBA" id="ARBA00012513"/>
    </source>
</evidence>
<comment type="caution">
    <text evidence="21">The sequence shown here is derived from an EMBL/GenBank/DDBJ whole genome shotgun (WGS) entry which is preliminary data.</text>
</comment>
<feature type="domain" description="Protein kinase" evidence="20">
    <location>
        <begin position="1"/>
        <end position="224"/>
    </location>
</feature>
<evidence type="ECO:0000256" key="13">
    <source>
        <dbReference type="ARBA" id="ARBA00022840"/>
    </source>
</evidence>
<keyword evidence="15" id="KW-0472">Membrane</keyword>
<keyword evidence="17" id="KW-0325">Glycoprotein</keyword>
<keyword evidence="13" id="KW-0067">ATP-binding</keyword>
<keyword evidence="9" id="KW-0732">Signal</keyword>
<evidence type="ECO:0000256" key="17">
    <source>
        <dbReference type="ARBA" id="ARBA00023180"/>
    </source>
</evidence>
<dbReference type="GO" id="GO:0005886">
    <property type="term" value="C:plasma membrane"/>
    <property type="evidence" value="ECO:0007669"/>
    <property type="project" value="UniProtKB-SubCell"/>
</dbReference>
<evidence type="ECO:0000313" key="22">
    <source>
        <dbReference type="Proteomes" id="UP000623129"/>
    </source>
</evidence>
<evidence type="ECO:0000256" key="18">
    <source>
        <dbReference type="ARBA" id="ARBA00047899"/>
    </source>
</evidence>
<sequence length="224" mass="24386">MPNGSLESWLHPSACTNRPFRSLSLIQRLNVAIDVATALDYLHNHGPTPIVHCDLKPSNVLLDEEITAHVGDFGLARFLVQPDSMSSLLTGSTAGLRGSIGYIPPEYGMGGQASVEGDAYSYGILVLEMFTGISPTDERFRDGLSLHMHVEMAFSDGVTEIIDHKLFPVNDGGENANVTEDVHDCLVISVIRCGLLCSKLSLKERIGIEEVVKELNSARVKLLR</sequence>
<dbReference type="Pfam" id="PF00069">
    <property type="entry name" value="Pkinase"/>
    <property type="match status" value="1"/>
</dbReference>
<dbReference type="FunFam" id="1.10.510.10:FF:000358">
    <property type="entry name" value="Putative leucine-rich repeat receptor-like serine/threonine-protein kinase"/>
    <property type="match status" value="1"/>
</dbReference>
<keyword evidence="8" id="KW-0812">Transmembrane</keyword>
<keyword evidence="10" id="KW-0677">Repeat</keyword>
<dbReference type="OrthoDB" id="676979at2759"/>
<dbReference type="Proteomes" id="UP000623129">
    <property type="component" value="Unassembled WGS sequence"/>
</dbReference>
<dbReference type="InterPro" id="IPR051564">
    <property type="entry name" value="LRR_receptor-like_kinase"/>
</dbReference>
<dbReference type="GO" id="GO:0005524">
    <property type="term" value="F:ATP binding"/>
    <property type="evidence" value="ECO:0007669"/>
    <property type="project" value="UniProtKB-KW"/>
</dbReference>
<evidence type="ECO:0000256" key="10">
    <source>
        <dbReference type="ARBA" id="ARBA00022737"/>
    </source>
</evidence>
<dbReference type="InterPro" id="IPR000719">
    <property type="entry name" value="Prot_kinase_dom"/>
</dbReference>
<dbReference type="PROSITE" id="PS50011">
    <property type="entry name" value="PROTEIN_KINASE_DOM"/>
    <property type="match status" value="1"/>
</dbReference>
<keyword evidence="22" id="KW-1185">Reference proteome</keyword>
<dbReference type="SUPFAM" id="SSF56112">
    <property type="entry name" value="Protein kinase-like (PK-like)"/>
    <property type="match status" value="1"/>
</dbReference>
<evidence type="ECO:0000256" key="15">
    <source>
        <dbReference type="ARBA" id="ARBA00023136"/>
    </source>
</evidence>
<dbReference type="AlphaFoldDB" id="A0A833RB39"/>
<dbReference type="Gene3D" id="1.10.510.10">
    <property type="entry name" value="Transferase(Phosphotransferase) domain 1"/>
    <property type="match status" value="1"/>
</dbReference>
<keyword evidence="14" id="KW-1133">Transmembrane helix</keyword>
<evidence type="ECO:0000259" key="20">
    <source>
        <dbReference type="PROSITE" id="PS50011"/>
    </source>
</evidence>
<proteinExistence type="predicted"/>
<organism evidence="21 22">
    <name type="scientific">Carex littledalei</name>
    <dbReference type="NCBI Taxonomy" id="544730"/>
    <lineage>
        <taxon>Eukaryota</taxon>
        <taxon>Viridiplantae</taxon>
        <taxon>Streptophyta</taxon>
        <taxon>Embryophyta</taxon>
        <taxon>Tracheophyta</taxon>
        <taxon>Spermatophyta</taxon>
        <taxon>Magnoliopsida</taxon>
        <taxon>Liliopsida</taxon>
        <taxon>Poales</taxon>
        <taxon>Cyperaceae</taxon>
        <taxon>Cyperoideae</taxon>
        <taxon>Cariceae</taxon>
        <taxon>Carex</taxon>
        <taxon>Carex subgen. Euthyceras</taxon>
    </lineage>
</organism>
<dbReference type="EMBL" id="SWLB01000007">
    <property type="protein sequence ID" value="KAF3336378.1"/>
    <property type="molecule type" value="Genomic_DNA"/>
</dbReference>
<evidence type="ECO:0000256" key="19">
    <source>
        <dbReference type="ARBA" id="ARBA00048679"/>
    </source>
</evidence>
<evidence type="ECO:0000256" key="11">
    <source>
        <dbReference type="ARBA" id="ARBA00022741"/>
    </source>
</evidence>
<evidence type="ECO:0000256" key="12">
    <source>
        <dbReference type="ARBA" id="ARBA00022777"/>
    </source>
</evidence>
<evidence type="ECO:0000256" key="8">
    <source>
        <dbReference type="ARBA" id="ARBA00022692"/>
    </source>
</evidence>
<keyword evidence="16 21" id="KW-0675">Receptor</keyword>
<dbReference type="PROSITE" id="PS00108">
    <property type="entry name" value="PROTEIN_KINASE_ST"/>
    <property type="match status" value="1"/>
</dbReference>
<evidence type="ECO:0000256" key="5">
    <source>
        <dbReference type="ARBA" id="ARBA00022553"/>
    </source>
</evidence>
<name>A0A833RB39_9POAL</name>
<dbReference type="PANTHER" id="PTHR48055:SF55">
    <property type="entry name" value="PROTEIN KINASE DOMAIN-CONTAINING PROTEIN"/>
    <property type="match status" value="1"/>
</dbReference>
<keyword evidence="7" id="KW-0808">Transferase</keyword>
<evidence type="ECO:0000256" key="4">
    <source>
        <dbReference type="ARBA" id="ARBA00022527"/>
    </source>
</evidence>
<evidence type="ECO:0000256" key="16">
    <source>
        <dbReference type="ARBA" id="ARBA00023170"/>
    </source>
</evidence>
<dbReference type="EC" id="2.7.11.1" evidence="2"/>
<keyword evidence="4" id="KW-0723">Serine/threonine-protein kinase</keyword>
<comment type="subcellular location">
    <subcellularLocation>
        <location evidence="1">Cell membrane</location>
        <topology evidence="1">Single-pass membrane protein</topology>
    </subcellularLocation>
</comment>
<keyword evidence="5" id="KW-0597">Phosphoprotein</keyword>
<comment type="catalytic activity">
    <reaction evidence="19">
        <text>L-seryl-[protein] + ATP = O-phospho-L-seryl-[protein] + ADP + H(+)</text>
        <dbReference type="Rhea" id="RHEA:17989"/>
        <dbReference type="Rhea" id="RHEA-COMP:9863"/>
        <dbReference type="Rhea" id="RHEA-COMP:11604"/>
        <dbReference type="ChEBI" id="CHEBI:15378"/>
        <dbReference type="ChEBI" id="CHEBI:29999"/>
        <dbReference type="ChEBI" id="CHEBI:30616"/>
        <dbReference type="ChEBI" id="CHEBI:83421"/>
        <dbReference type="ChEBI" id="CHEBI:456216"/>
        <dbReference type="EC" id="2.7.11.1"/>
    </reaction>
</comment>
<dbReference type="InterPro" id="IPR008271">
    <property type="entry name" value="Ser/Thr_kinase_AS"/>
</dbReference>
<gene>
    <name evidence="21" type="ORF">FCM35_KLT18964</name>
</gene>
<dbReference type="GO" id="GO:0004674">
    <property type="term" value="F:protein serine/threonine kinase activity"/>
    <property type="evidence" value="ECO:0007669"/>
    <property type="project" value="UniProtKB-KW"/>
</dbReference>
<evidence type="ECO:0000256" key="1">
    <source>
        <dbReference type="ARBA" id="ARBA00004162"/>
    </source>
</evidence>
<comment type="catalytic activity">
    <reaction evidence="18">
        <text>L-threonyl-[protein] + ATP = O-phospho-L-threonyl-[protein] + ADP + H(+)</text>
        <dbReference type="Rhea" id="RHEA:46608"/>
        <dbReference type="Rhea" id="RHEA-COMP:11060"/>
        <dbReference type="Rhea" id="RHEA-COMP:11605"/>
        <dbReference type="ChEBI" id="CHEBI:15378"/>
        <dbReference type="ChEBI" id="CHEBI:30013"/>
        <dbReference type="ChEBI" id="CHEBI:30616"/>
        <dbReference type="ChEBI" id="CHEBI:61977"/>
        <dbReference type="ChEBI" id="CHEBI:456216"/>
        <dbReference type="EC" id="2.7.11.1"/>
    </reaction>
</comment>
<keyword evidence="11" id="KW-0547">Nucleotide-binding</keyword>
<keyword evidence="12 21" id="KW-0418">Kinase</keyword>
<dbReference type="InterPro" id="IPR011009">
    <property type="entry name" value="Kinase-like_dom_sf"/>
</dbReference>
<protein>
    <recommendedName>
        <fullName evidence="2">non-specific serine/threonine protein kinase</fullName>
        <ecNumber evidence="2">2.7.11.1</ecNumber>
    </recommendedName>
</protein>
<evidence type="ECO:0000256" key="7">
    <source>
        <dbReference type="ARBA" id="ARBA00022679"/>
    </source>
</evidence>
<reference evidence="21" key="1">
    <citation type="submission" date="2020-01" db="EMBL/GenBank/DDBJ databases">
        <title>Genome sequence of Kobresia littledalei, the first chromosome-level genome in the family Cyperaceae.</title>
        <authorList>
            <person name="Qu G."/>
        </authorList>
    </citation>
    <scope>NUCLEOTIDE SEQUENCE</scope>
    <source>
        <strain evidence="21">C.B.Clarke</strain>
        <tissue evidence="21">Leaf</tissue>
    </source>
</reference>
<keyword evidence="3" id="KW-1003">Cell membrane</keyword>
<evidence type="ECO:0000313" key="21">
    <source>
        <dbReference type="EMBL" id="KAF3336378.1"/>
    </source>
</evidence>